<dbReference type="GO" id="GO:0016887">
    <property type="term" value="F:ATP hydrolysis activity"/>
    <property type="evidence" value="ECO:0007669"/>
    <property type="project" value="InterPro"/>
</dbReference>
<reference evidence="11 12" key="1">
    <citation type="submission" date="2009-04" db="EMBL/GenBank/DDBJ databases">
        <authorList>
            <person name="Qin X."/>
            <person name="Bachman B."/>
            <person name="Battles P."/>
            <person name="Bell A."/>
            <person name="Bess C."/>
            <person name="Bickham C."/>
            <person name="Chaboub L."/>
            <person name="Chen D."/>
            <person name="Coyle M."/>
            <person name="Deiros D.R."/>
            <person name="Dinh H."/>
            <person name="Forbes L."/>
            <person name="Fowler G."/>
            <person name="Francisco L."/>
            <person name="Fu Q."/>
            <person name="Gubbala S."/>
            <person name="Hale W."/>
            <person name="Han Y."/>
            <person name="Hemphill L."/>
            <person name="Highlander S.K."/>
            <person name="Hirani K."/>
            <person name="Hogues M."/>
            <person name="Jackson L."/>
            <person name="Jakkamsetti A."/>
            <person name="Javaid M."/>
            <person name="Jiang H."/>
            <person name="Korchina V."/>
            <person name="Kovar C."/>
            <person name="Lara F."/>
            <person name="Lee S."/>
            <person name="Mata R."/>
            <person name="Mathew T."/>
            <person name="Moen C."/>
            <person name="Morales K."/>
            <person name="Munidasa M."/>
            <person name="Nazareth L."/>
            <person name="Ngo R."/>
            <person name="Nguyen L."/>
            <person name="Okwuonu G."/>
            <person name="Ongeri F."/>
            <person name="Patil S."/>
            <person name="Petrosino J."/>
            <person name="Pham C."/>
            <person name="Pham P."/>
            <person name="Pu L.-L."/>
            <person name="Puazo M."/>
            <person name="Raj R."/>
            <person name="Reid J."/>
            <person name="Rouhana J."/>
            <person name="Saada N."/>
            <person name="Shang Y."/>
            <person name="Simmons D."/>
            <person name="Thornton R."/>
            <person name="Warren J."/>
            <person name="Weissenberger G."/>
            <person name="Zhang J."/>
            <person name="Zhang L."/>
            <person name="Zhou C."/>
            <person name="Zhu D."/>
            <person name="Muzny D."/>
            <person name="Worley K."/>
            <person name="Gibbs R."/>
        </authorList>
    </citation>
    <scope>NUCLEOTIDE SEQUENCE [LARGE SCALE GENOMIC DNA]</scope>
    <source>
        <strain evidence="11 12">ATCC 33313</strain>
    </source>
</reference>
<gene>
    <name evidence="11" type="primary">mdlB</name>
    <name evidence="11" type="ORF">HMPREF0877_1166</name>
</gene>
<dbReference type="InterPro" id="IPR011527">
    <property type="entry name" value="ABC1_TM_dom"/>
</dbReference>
<comment type="caution">
    <text evidence="11">The sequence shown here is derived from an EMBL/GenBank/DDBJ whole genome shotgun (WGS) entry which is preliminary data.</text>
</comment>
<evidence type="ECO:0000256" key="8">
    <source>
        <dbReference type="SAM" id="Phobius"/>
    </source>
</evidence>
<evidence type="ECO:0000256" key="1">
    <source>
        <dbReference type="ARBA" id="ARBA00004651"/>
    </source>
</evidence>
<sequence length="596" mass="68395">MAKKSESVWAHSIPLKQQVNIIKRLFLFAKPFKWYFYWSIIFSAVVSVINILLPKIIQIYFDDYLAKHQATMGIIWFFAGLYLFGMIIRAITEFGETYLYSMGAEYMLEDTRRILFKKLHQLGMRYFDQVPSGSILSRLTNDTMAFQNFWQLFSSLIIAIFSMVTAFFAMFTTDKEIALWLTIFWPFLGLIIWYYQKYSSRVYRRMREKLSALNNKLAESINGISVIQEFRQETRVDNEFQEVNSEYLATRKAMIRVNSLLLGPIINLFYALGTVVVLGIFGIHGLHSYVAAGVVYAFVTYLENFYNPMGQVMESFSDFQDGIVAGARVLRIVDEQTFAPQQHEQANATLTLGKIEFRHVTFSYDGKHPILKDVSFIAEPGQTIALVGQTGSGKTSIINILMRFYEFGSGEILLDDRDIRDYPMAELRSKMGLVLQEPFMFYGTIKSNIRLFNEQITDEQIKEAAKFVSADTFIDKLPAKYDEKVIERGASYSTGEKQLIAFARTIATNPKILILDEATANIDTETEQLIQQSLAKMQTGRTTIAIAHRLSTIQHADTILVLHQGEIVERGTNDELMKQHGAYYDMIQKQNMAHEL</sequence>
<dbReference type="PANTHER" id="PTHR43394:SF1">
    <property type="entry name" value="ATP-BINDING CASSETTE SUB-FAMILY B MEMBER 10, MITOCHONDRIAL"/>
    <property type="match status" value="1"/>
</dbReference>
<feature type="transmembrane region" description="Helical" evidence="8">
    <location>
        <begin position="149"/>
        <end position="171"/>
    </location>
</feature>
<dbReference type="PROSITE" id="PS50893">
    <property type="entry name" value="ABC_TRANSPORTER_2"/>
    <property type="match status" value="1"/>
</dbReference>
<evidence type="ECO:0000313" key="12">
    <source>
        <dbReference type="Proteomes" id="UP000004528"/>
    </source>
</evidence>
<keyword evidence="7 8" id="KW-0472">Membrane</keyword>
<feature type="transmembrane region" description="Helical" evidence="8">
    <location>
        <begin position="34"/>
        <end position="53"/>
    </location>
</feature>
<keyword evidence="6 8" id="KW-1133">Transmembrane helix</keyword>
<evidence type="ECO:0000259" key="10">
    <source>
        <dbReference type="PROSITE" id="PS50929"/>
    </source>
</evidence>
<dbReference type="FunFam" id="3.40.50.300:FF:000287">
    <property type="entry name" value="Multidrug ABC transporter ATP-binding protein"/>
    <property type="match status" value="1"/>
</dbReference>
<dbReference type="EC" id="3.6.3.44" evidence="11"/>
<dbReference type="InterPro" id="IPR027417">
    <property type="entry name" value="P-loop_NTPase"/>
</dbReference>
<feature type="domain" description="ABC transporter" evidence="9">
    <location>
        <begin position="355"/>
        <end position="589"/>
    </location>
</feature>
<evidence type="ECO:0000313" key="11">
    <source>
        <dbReference type="EMBL" id="EER74690.1"/>
    </source>
</evidence>
<dbReference type="SUPFAM" id="SSF52540">
    <property type="entry name" value="P-loop containing nucleoside triphosphate hydrolases"/>
    <property type="match status" value="1"/>
</dbReference>
<evidence type="ECO:0000256" key="5">
    <source>
        <dbReference type="ARBA" id="ARBA00022840"/>
    </source>
</evidence>
<protein>
    <submittedName>
        <fullName evidence="11">ABC transporter, ATP-binding protein</fullName>
        <ecNumber evidence="11">3.6.3.44</ecNumber>
    </submittedName>
</protein>
<dbReference type="EMBL" id="ACKU01000014">
    <property type="protein sequence ID" value="EER74690.1"/>
    <property type="molecule type" value="Genomic_DNA"/>
</dbReference>
<dbReference type="CDD" id="cd18544">
    <property type="entry name" value="ABC_6TM_TmrA_like"/>
    <property type="match status" value="1"/>
</dbReference>
<name>C5RB21_WEIPA</name>
<dbReference type="AlphaFoldDB" id="C5RB21"/>
<proteinExistence type="predicted"/>
<dbReference type="GO" id="GO:0015421">
    <property type="term" value="F:ABC-type oligopeptide transporter activity"/>
    <property type="evidence" value="ECO:0007669"/>
    <property type="project" value="TreeGrafter"/>
</dbReference>
<organism evidence="11 12">
    <name type="scientific">Weissella paramesenteroides ATCC 33313</name>
    <dbReference type="NCBI Taxonomy" id="585506"/>
    <lineage>
        <taxon>Bacteria</taxon>
        <taxon>Bacillati</taxon>
        <taxon>Bacillota</taxon>
        <taxon>Bacilli</taxon>
        <taxon>Lactobacillales</taxon>
        <taxon>Lactobacillaceae</taxon>
        <taxon>Weissella</taxon>
    </lineage>
</organism>
<evidence type="ECO:0000256" key="2">
    <source>
        <dbReference type="ARBA" id="ARBA00022448"/>
    </source>
</evidence>
<keyword evidence="2" id="KW-0813">Transport</keyword>
<evidence type="ECO:0000256" key="6">
    <source>
        <dbReference type="ARBA" id="ARBA00022989"/>
    </source>
</evidence>
<dbReference type="STRING" id="585506.HMPREF0877_1166"/>
<keyword evidence="4" id="KW-0547">Nucleotide-binding</keyword>
<keyword evidence="3 8" id="KW-0812">Transmembrane</keyword>
<dbReference type="PROSITE" id="PS50929">
    <property type="entry name" value="ABC_TM1F"/>
    <property type="match status" value="1"/>
</dbReference>
<accession>C5RB21</accession>
<dbReference type="HOGENOM" id="CLU_000604_84_9_9"/>
<dbReference type="GO" id="GO:0005886">
    <property type="term" value="C:plasma membrane"/>
    <property type="evidence" value="ECO:0007669"/>
    <property type="project" value="UniProtKB-SubCell"/>
</dbReference>
<dbReference type="CDD" id="cd03254">
    <property type="entry name" value="ABCC_Glucan_exporter_like"/>
    <property type="match status" value="1"/>
</dbReference>
<feature type="transmembrane region" description="Helical" evidence="8">
    <location>
        <begin position="260"/>
        <end position="283"/>
    </location>
</feature>
<feature type="transmembrane region" description="Helical" evidence="8">
    <location>
        <begin position="73"/>
        <end position="92"/>
    </location>
</feature>
<dbReference type="Proteomes" id="UP000004528">
    <property type="component" value="Unassembled WGS sequence"/>
</dbReference>
<dbReference type="RefSeq" id="WP_002828776.1">
    <property type="nucleotide sequence ID" value="NZ_GG697132.1"/>
</dbReference>
<dbReference type="OrthoDB" id="9770415at2"/>
<dbReference type="eggNOG" id="COG1132">
    <property type="taxonomic scope" value="Bacteria"/>
</dbReference>
<dbReference type="InterPro" id="IPR003439">
    <property type="entry name" value="ABC_transporter-like_ATP-bd"/>
</dbReference>
<evidence type="ECO:0000256" key="4">
    <source>
        <dbReference type="ARBA" id="ARBA00022741"/>
    </source>
</evidence>
<evidence type="ECO:0000256" key="3">
    <source>
        <dbReference type="ARBA" id="ARBA00022692"/>
    </source>
</evidence>
<dbReference type="InterPro" id="IPR003593">
    <property type="entry name" value="AAA+_ATPase"/>
</dbReference>
<comment type="subcellular location">
    <subcellularLocation>
        <location evidence="1">Cell membrane</location>
        <topology evidence="1">Multi-pass membrane protein</topology>
    </subcellularLocation>
</comment>
<evidence type="ECO:0000259" key="9">
    <source>
        <dbReference type="PROSITE" id="PS50893"/>
    </source>
</evidence>
<dbReference type="InterPro" id="IPR039421">
    <property type="entry name" value="Type_1_exporter"/>
</dbReference>
<dbReference type="GO" id="GO:0005524">
    <property type="term" value="F:ATP binding"/>
    <property type="evidence" value="ECO:0007669"/>
    <property type="project" value="UniProtKB-KW"/>
</dbReference>
<dbReference type="Gene3D" id="3.40.50.300">
    <property type="entry name" value="P-loop containing nucleotide triphosphate hydrolases"/>
    <property type="match status" value="1"/>
</dbReference>
<dbReference type="SMART" id="SM00382">
    <property type="entry name" value="AAA"/>
    <property type="match status" value="1"/>
</dbReference>
<keyword evidence="12" id="KW-1185">Reference proteome</keyword>
<dbReference type="Pfam" id="PF00005">
    <property type="entry name" value="ABC_tran"/>
    <property type="match status" value="1"/>
</dbReference>
<dbReference type="PANTHER" id="PTHR43394">
    <property type="entry name" value="ATP-DEPENDENT PERMEASE MDL1, MITOCHONDRIAL"/>
    <property type="match status" value="1"/>
</dbReference>
<feature type="domain" description="ABC transmembrane type-1" evidence="10">
    <location>
        <begin position="38"/>
        <end position="321"/>
    </location>
</feature>
<keyword evidence="5 11" id="KW-0067">ATP-binding</keyword>
<dbReference type="InterPro" id="IPR036640">
    <property type="entry name" value="ABC1_TM_sf"/>
</dbReference>
<dbReference type="SUPFAM" id="SSF90123">
    <property type="entry name" value="ABC transporter transmembrane region"/>
    <property type="match status" value="1"/>
</dbReference>
<keyword evidence="11" id="KW-0378">Hydrolase</keyword>
<feature type="transmembrane region" description="Helical" evidence="8">
    <location>
        <begin position="177"/>
        <end position="195"/>
    </location>
</feature>
<evidence type="ECO:0000256" key="7">
    <source>
        <dbReference type="ARBA" id="ARBA00023136"/>
    </source>
</evidence>
<dbReference type="Pfam" id="PF00664">
    <property type="entry name" value="ABC_membrane"/>
    <property type="match status" value="1"/>
</dbReference>
<dbReference type="Gene3D" id="1.20.1560.10">
    <property type="entry name" value="ABC transporter type 1, transmembrane domain"/>
    <property type="match status" value="1"/>
</dbReference>